<dbReference type="Pfam" id="PF16220">
    <property type="entry name" value="DUF4880"/>
    <property type="match status" value="1"/>
</dbReference>
<accession>A0A7C9V8J2</accession>
<dbReference type="Gene3D" id="3.55.50.30">
    <property type="match status" value="1"/>
</dbReference>
<dbReference type="Proteomes" id="UP000481252">
    <property type="component" value="Unassembled WGS sequence"/>
</dbReference>
<organism evidence="4 5">
    <name type="scientific">Mesorhizobium zhangyense</name>
    <dbReference type="NCBI Taxonomy" id="1776730"/>
    <lineage>
        <taxon>Bacteria</taxon>
        <taxon>Pseudomonadati</taxon>
        <taxon>Pseudomonadota</taxon>
        <taxon>Alphaproteobacteria</taxon>
        <taxon>Hyphomicrobiales</taxon>
        <taxon>Phyllobacteriaceae</taxon>
        <taxon>Mesorhizobium</taxon>
    </lineage>
</organism>
<evidence type="ECO:0000313" key="5">
    <source>
        <dbReference type="Proteomes" id="UP000481252"/>
    </source>
</evidence>
<dbReference type="EMBL" id="JAAKZG010000007">
    <property type="protein sequence ID" value="NGN43064.1"/>
    <property type="molecule type" value="Genomic_DNA"/>
</dbReference>
<keyword evidence="1" id="KW-0472">Membrane</keyword>
<evidence type="ECO:0000313" key="4">
    <source>
        <dbReference type="EMBL" id="NGN43064.1"/>
    </source>
</evidence>
<keyword evidence="1" id="KW-1133">Transmembrane helix</keyword>
<name>A0A7C9V8J2_9HYPH</name>
<dbReference type="AlphaFoldDB" id="A0A7C9V8J2"/>
<comment type="caution">
    <text evidence="4">The sequence shown here is derived from an EMBL/GenBank/DDBJ whole genome shotgun (WGS) entry which is preliminary data.</text>
</comment>
<dbReference type="RefSeq" id="WP_165119420.1">
    <property type="nucleotide sequence ID" value="NZ_JAAKZG010000007.1"/>
</dbReference>
<evidence type="ECO:0000256" key="1">
    <source>
        <dbReference type="SAM" id="Phobius"/>
    </source>
</evidence>
<evidence type="ECO:0000259" key="2">
    <source>
        <dbReference type="Pfam" id="PF04773"/>
    </source>
</evidence>
<feature type="domain" description="FecR N-terminal" evidence="3">
    <location>
        <begin position="17"/>
        <end position="58"/>
    </location>
</feature>
<protein>
    <submittedName>
        <fullName evidence="4">DUF4880 domain-containing protein</fullName>
    </submittedName>
</protein>
<dbReference type="PANTHER" id="PTHR30273:SF2">
    <property type="entry name" value="PROTEIN FECR"/>
    <property type="match status" value="1"/>
</dbReference>
<dbReference type="InterPro" id="IPR012373">
    <property type="entry name" value="Ferrdict_sens_TM"/>
</dbReference>
<dbReference type="InterPro" id="IPR006860">
    <property type="entry name" value="FecR"/>
</dbReference>
<dbReference type="Gene3D" id="2.60.120.1440">
    <property type="match status" value="1"/>
</dbReference>
<evidence type="ECO:0000259" key="3">
    <source>
        <dbReference type="Pfam" id="PF16220"/>
    </source>
</evidence>
<gene>
    <name evidence="4" type="ORF">G6N74_18495</name>
</gene>
<feature type="transmembrane region" description="Helical" evidence="1">
    <location>
        <begin position="96"/>
        <end position="115"/>
    </location>
</feature>
<proteinExistence type="predicted"/>
<sequence length="333" mass="36202">MMTGGEPASRDKALIEKEAVAWFTRLNGKPSGREERDFRTWIKASTQHEQAFEEVRTLWSALGPVADIVGRRPDDNLAEPLEKIRKLREGHRVNKAGAAVVVGLATLLVGSWVWLEHPHILEDLEADYVTARAERRSIALSDGSEVLMDADTALEVEMTGSERRVHLLRGTAYFRVNRADVPFIVEAENGEARVLGTEFDVALGGEREVTITLASGSLEVSLLNKQQETVLKPGESVDYGRTGLGEIRSVSIDESTAWHSGRLIFTNARLGDVLAKIGRYRSGRIVVLGSSVGETRVSGNISLENTDAALAAVQSSVGFRMTAIGGMVTVIGP</sequence>
<dbReference type="PANTHER" id="PTHR30273">
    <property type="entry name" value="PERIPLASMIC SIGNAL SENSOR AND SIGMA FACTOR ACTIVATOR FECR-RELATED"/>
    <property type="match status" value="1"/>
</dbReference>
<feature type="domain" description="FecR protein" evidence="2">
    <location>
        <begin position="127"/>
        <end position="217"/>
    </location>
</feature>
<reference evidence="4 5" key="1">
    <citation type="submission" date="2020-02" db="EMBL/GenBank/DDBJ databases">
        <title>Genome sequence of the type strain CGMCC 1.15528 of Mesorhizobium zhangyense.</title>
        <authorList>
            <person name="Gao J."/>
            <person name="Sun J."/>
        </authorList>
    </citation>
    <scope>NUCLEOTIDE SEQUENCE [LARGE SCALE GENOMIC DNA]</scope>
    <source>
        <strain evidence="4 5">CGMCC 1.15528</strain>
    </source>
</reference>
<dbReference type="GO" id="GO:0016989">
    <property type="term" value="F:sigma factor antagonist activity"/>
    <property type="evidence" value="ECO:0007669"/>
    <property type="project" value="TreeGrafter"/>
</dbReference>
<keyword evidence="1" id="KW-0812">Transmembrane</keyword>
<dbReference type="Pfam" id="PF04773">
    <property type="entry name" value="FecR"/>
    <property type="match status" value="1"/>
</dbReference>
<dbReference type="PIRSF" id="PIRSF018266">
    <property type="entry name" value="FecR"/>
    <property type="match status" value="1"/>
</dbReference>
<keyword evidence="5" id="KW-1185">Reference proteome</keyword>
<dbReference type="InterPro" id="IPR032623">
    <property type="entry name" value="FecR_N"/>
</dbReference>